<accession>A2CBF8</accession>
<dbReference type="RefSeq" id="WP_011826695.1">
    <property type="nucleotide sequence ID" value="NC_008820.1"/>
</dbReference>
<keyword evidence="1" id="KW-1133">Transmembrane helix</keyword>
<keyword evidence="1" id="KW-0812">Transmembrane</keyword>
<dbReference type="HOGENOM" id="CLU_120521_0_0_3"/>
<keyword evidence="1" id="KW-0472">Membrane</keyword>
<protein>
    <recommendedName>
        <fullName evidence="4">Prepilin-type N-terminal cleavage/methylation domain-containing protein</fullName>
    </recommendedName>
</protein>
<evidence type="ECO:0008006" key="4">
    <source>
        <dbReference type="Google" id="ProtNLM"/>
    </source>
</evidence>
<dbReference type="EMBL" id="CP000554">
    <property type="protein sequence ID" value="ABM78818.1"/>
    <property type="molecule type" value="Genomic_DNA"/>
</dbReference>
<dbReference type="Proteomes" id="UP000002274">
    <property type="component" value="Chromosome"/>
</dbReference>
<organism evidence="2 3">
    <name type="scientific">Prochlorococcus marinus (strain MIT 9303)</name>
    <dbReference type="NCBI Taxonomy" id="59922"/>
    <lineage>
        <taxon>Bacteria</taxon>
        <taxon>Bacillati</taxon>
        <taxon>Cyanobacteriota</taxon>
        <taxon>Cyanophyceae</taxon>
        <taxon>Synechococcales</taxon>
        <taxon>Prochlorococcaceae</taxon>
        <taxon>Prochlorococcus</taxon>
    </lineage>
</organism>
<name>A2CBF8_PROM3</name>
<dbReference type="KEGG" id="pmf:P9303_20821"/>
<dbReference type="STRING" id="59922.P9303_20821"/>
<dbReference type="BioCyc" id="PMAR59922:G1G80-1817-MONOMER"/>
<gene>
    <name evidence="2" type="ordered locus">P9303_20821</name>
</gene>
<dbReference type="AlphaFoldDB" id="A2CBF8"/>
<feature type="transmembrane region" description="Helical" evidence="1">
    <location>
        <begin position="41"/>
        <end position="59"/>
    </location>
</feature>
<sequence length="224" mass="24317">MLAVTTAIPSIQQLVLAVHVVYLMKRSKGNDGFDGFTLVELMLVISVVMVFVAMALGVITRDLSLGQAMAQRLRERGLQQRTLMLIKADLARGYGWLADPPISNLWPCSLAGRQPVLAIATAQDDPEARRRAIIFSVGSAPSPIWRSQVLMRCGPAFDINGEPNLAGGFQNRVLIDGLPASLSHGELGFVARPDPLLPVLRLELEQQFQAPNGKMQHIRSAASA</sequence>
<evidence type="ECO:0000313" key="3">
    <source>
        <dbReference type="Proteomes" id="UP000002274"/>
    </source>
</evidence>
<proteinExistence type="predicted"/>
<evidence type="ECO:0000313" key="2">
    <source>
        <dbReference type="EMBL" id="ABM78818.1"/>
    </source>
</evidence>
<evidence type="ECO:0000256" key="1">
    <source>
        <dbReference type="SAM" id="Phobius"/>
    </source>
</evidence>
<reference evidence="2 3" key="1">
    <citation type="journal article" date="2007" name="PLoS Genet.">
        <title>Patterns and implications of gene gain and loss in the evolution of Prochlorococcus.</title>
        <authorList>
            <person name="Kettler G.C."/>
            <person name="Martiny A.C."/>
            <person name="Huang K."/>
            <person name="Zucker J."/>
            <person name="Coleman M.L."/>
            <person name="Rodrigue S."/>
            <person name="Chen F."/>
            <person name="Lapidus A."/>
            <person name="Ferriera S."/>
            <person name="Johnson J."/>
            <person name="Steglich C."/>
            <person name="Church G.M."/>
            <person name="Richardson P."/>
            <person name="Chisholm S.W."/>
        </authorList>
    </citation>
    <scope>NUCLEOTIDE SEQUENCE [LARGE SCALE GENOMIC DNA]</scope>
    <source>
        <strain evidence="2 3">MIT 9303</strain>
    </source>
</reference>